<dbReference type="AlphaFoldDB" id="M0QIQ0"/>
<evidence type="ECO:0000313" key="1">
    <source>
        <dbReference type="EMBL" id="GAC68495.1"/>
    </source>
</evidence>
<keyword evidence="2" id="KW-1185">Reference proteome</keyword>
<protein>
    <recommendedName>
        <fullName evidence="3">SnoaL-like domain-containing protein</fullName>
    </recommendedName>
</protein>
<dbReference type="Proteomes" id="UP000011666">
    <property type="component" value="Unassembled WGS sequence"/>
</dbReference>
<dbReference type="EMBL" id="BANX01000016">
    <property type="protein sequence ID" value="GAC68495.1"/>
    <property type="molecule type" value="Genomic_DNA"/>
</dbReference>
<organism evidence="1 2">
    <name type="scientific">Gordonia soli NBRC 108243</name>
    <dbReference type="NCBI Taxonomy" id="1223545"/>
    <lineage>
        <taxon>Bacteria</taxon>
        <taxon>Bacillati</taxon>
        <taxon>Actinomycetota</taxon>
        <taxon>Actinomycetes</taxon>
        <taxon>Mycobacteriales</taxon>
        <taxon>Gordoniaceae</taxon>
        <taxon>Gordonia</taxon>
    </lineage>
</organism>
<evidence type="ECO:0008006" key="3">
    <source>
        <dbReference type="Google" id="ProtNLM"/>
    </source>
</evidence>
<evidence type="ECO:0000313" key="2">
    <source>
        <dbReference type="Proteomes" id="UP000011666"/>
    </source>
</evidence>
<accession>M0QIQ0</accession>
<sequence length="106" mass="11967">MSEIDEFRARYESHVRRVVSGDMKAAVADMVPDAVPAVFEGVDVPRGAVDDFEIVGVRPDGDRMVGEAVYISAERSIGLRSYWVRYDDDWRAAALENFPTTSRDRR</sequence>
<dbReference type="STRING" id="1223545.GS4_16_00250"/>
<reference evidence="1 2" key="1">
    <citation type="submission" date="2013-01" db="EMBL/GenBank/DDBJ databases">
        <title>Whole genome shotgun sequence of Gordonia soli NBRC 108243.</title>
        <authorList>
            <person name="Isaki-Nakamura S."/>
            <person name="Hosoyama A."/>
            <person name="Tsuchikane K."/>
            <person name="Ando Y."/>
            <person name="Baba S."/>
            <person name="Ohji S."/>
            <person name="Hamada M."/>
            <person name="Tamura T."/>
            <person name="Yamazoe A."/>
            <person name="Yamazaki S."/>
            <person name="Fujita N."/>
        </authorList>
    </citation>
    <scope>NUCLEOTIDE SEQUENCE [LARGE SCALE GENOMIC DNA]</scope>
    <source>
        <strain evidence="1 2">NBRC 108243</strain>
    </source>
</reference>
<dbReference type="eggNOG" id="ENOG50344GH">
    <property type="taxonomic scope" value="Bacteria"/>
</dbReference>
<dbReference type="RefSeq" id="WP_007620692.1">
    <property type="nucleotide sequence ID" value="NZ_BANX01000016.1"/>
</dbReference>
<name>M0QIQ0_9ACTN</name>
<dbReference type="OrthoDB" id="4554883at2"/>
<comment type="caution">
    <text evidence="1">The sequence shown here is derived from an EMBL/GenBank/DDBJ whole genome shotgun (WGS) entry which is preliminary data.</text>
</comment>
<proteinExistence type="predicted"/>
<gene>
    <name evidence="1" type="ORF">GS4_16_00250</name>
</gene>